<evidence type="ECO:0000256" key="3">
    <source>
        <dbReference type="ARBA" id="ARBA00003485"/>
    </source>
</evidence>
<accession>A0ABV1GWB2</accession>
<dbReference type="InterPro" id="IPR050071">
    <property type="entry name" value="Dehydroquinate_synthase"/>
</dbReference>
<comment type="caution">
    <text evidence="13">The sequence shown here is derived from an EMBL/GenBank/DDBJ whole genome shotgun (WGS) entry which is preliminary data.</text>
</comment>
<dbReference type="InterPro" id="IPR056179">
    <property type="entry name" value="DHQS_C"/>
</dbReference>
<dbReference type="PANTHER" id="PTHR43622:SF1">
    <property type="entry name" value="3-DEHYDROQUINATE SYNTHASE"/>
    <property type="match status" value="1"/>
</dbReference>
<reference evidence="13 14" key="1">
    <citation type="submission" date="2024-03" db="EMBL/GenBank/DDBJ databases">
        <title>Human intestinal bacterial collection.</title>
        <authorList>
            <person name="Pauvert C."/>
            <person name="Hitch T.C.A."/>
            <person name="Clavel T."/>
        </authorList>
    </citation>
    <scope>NUCLEOTIDE SEQUENCE [LARGE SCALE GENOMIC DNA]</scope>
    <source>
        <strain evidence="13 14">CLA-KB-H122</strain>
    </source>
</reference>
<dbReference type="InterPro" id="IPR030960">
    <property type="entry name" value="DHQS/DOIS_N"/>
</dbReference>
<protein>
    <recommendedName>
        <fullName evidence="10">3-dehydroquinate synthase</fullName>
        <ecNumber evidence="10">4.2.3.4</ecNumber>
    </recommendedName>
</protein>
<gene>
    <name evidence="13" type="primary">aroB</name>
    <name evidence="13" type="ORF">WMO46_06995</name>
</gene>
<evidence type="ECO:0000256" key="10">
    <source>
        <dbReference type="NCBIfam" id="TIGR01357"/>
    </source>
</evidence>
<keyword evidence="8 13" id="KW-0456">Lyase</keyword>
<dbReference type="RefSeq" id="WP_019149746.1">
    <property type="nucleotide sequence ID" value="NZ_JBBMFL010000006.1"/>
</dbReference>
<keyword evidence="5" id="KW-0547">Nucleotide-binding</keyword>
<dbReference type="Pfam" id="PF24621">
    <property type="entry name" value="DHQS_C"/>
    <property type="match status" value="1"/>
</dbReference>
<keyword evidence="7" id="KW-0520">NAD</keyword>
<evidence type="ECO:0000256" key="8">
    <source>
        <dbReference type="ARBA" id="ARBA00023239"/>
    </source>
</evidence>
<dbReference type="EC" id="4.2.3.4" evidence="10"/>
<keyword evidence="6" id="KW-0862">Zinc</keyword>
<evidence type="ECO:0000256" key="6">
    <source>
        <dbReference type="ARBA" id="ARBA00022833"/>
    </source>
</evidence>
<dbReference type="InterPro" id="IPR016037">
    <property type="entry name" value="DHQ_synth_AroB"/>
</dbReference>
<sequence length="338" mass="36590">MEPLFNVRSRSGIYIGPVKDILSGVLPEGRVVVVSDATIDRLYHPLLEKYDTVLIGLGESVKTLQTVETIYRRFIELGVDRSTFVLAVGGGIVTDVAGFAASTYMRGLKFGFVSTTLLGQVDASVGGKNGVNVDGYKNMAGTFTQPQFVICDPGLLRTLPDREFRAGLAEVVKAAIIADADLFGRIENTTFEALRTDTDLLTDAVSAAIRVKADIVERDEHESGDRRKLNLGHTLAHAIEKCSNRMNHGEAVAVGTALIAGAAVKLGVLSEADRDRIVHVLMQLGFDLTPPVDVKRLLKEVGKDKKNEEGILRIVLPVGIGDCEVRPMKIDDFAALYV</sequence>
<dbReference type="GeneID" id="78178935"/>
<keyword evidence="14" id="KW-1185">Reference proteome</keyword>
<evidence type="ECO:0000256" key="2">
    <source>
        <dbReference type="ARBA" id="ARBA00001941"/>
    </source>
</evidence>
<dbReference type="PIRSF" id="PIRSF001455">
    <property type="entry name" value="DHQ_synth"/>
    <property type="match status" value="1"/>
</dbReference>
<evidence type="ECO:0000313" key="14">
    <source>
        <dbReference type="Proteomes" id="UP001460202"/>
    </source>
</evidence>
<evidence type="ECO:0000259" key="12">
    <source>
        <dbReference type="Pfam" id="PF24621"/>
    </source>
</evidence>
<name>A0ABV1GWB2_9BACT</name>
<dbReference type="InterPro" id="IPR030963">
    <property type="entry name" value="DHQ_synth_fam"/>
</dbReference>
<dbReference type="Pfam" id="PF01761">
    <property type="entry name" value="DHQ_synthase"/>
    <property type="match status" value="1"/>
</dbReference>
<feature type="domain" description="3-dehydroquinate synthase N-terminal" evidence="11">
    <location>
        <begin position="54"/>
        <end position="165"/>
    </location>
</feature>
<evidence type="ECO:0000259" key="11">
    <source>
        <dbReference type="Pfam" id="PF01761"/>
    </source>
</evidence>
<proteinExistence type="predicted"/>
<comment type="cofactor">
    <cofactor evidence="2">
        <name>Co(2+)</name>
        <dbReference type="ChEBI" id="CHEBI:48828"/>
    </cofactor>
</comment>
<evidence type="ECO:0000256" key="5">
    <source>
        <dbReference type="ARBA" id="ARBA00022741"/>
    </source>
</evidence>
<dbReference type="Gene3D" id="3.40.50.1970">
    <property type="match status" value="1"/>
</dbReference>
<keyword evidence="9" id="KW-0170">Cobalt</keyword>
<dbReference type="NCBIfam" id="TIGR01357">
    <property type="entry name" value="aroB"/>
    <property type="match status" value="1"/>
</dbReference>
<evidence type="ECO:0000313" key="13">
    <source>
        <dbReference type="EMBL" id="MEQ2544693.1"/>
    </source>
</evidence>
<evidence type="ECO:0000256" key="4">
    <source>
        <dbReference type="ARBA" id="ARBA00022723"/>
    </source>
</evidence>
<dbReference type="PANTHER" id="PTHR43622">
    <property type="entry name" value="3-DEHYDROQUINATE SYNTHASE"/>
    <property type="match status" value="1"/>
</dbReference>
<evidence type="ECO:0000256" key="7">
    <source>
        <dbReference type="ARBA" id="ARBA00023027"/>
    </source>
</evidence>
<evidence type="ECO:0000256" key="1">
    <source>
        <dbReference type="ARBA" id="ARBA00001911"/>
    </source>
</evidence>
<dbReference type="EMBL" id="JBBMFL010000006">
    <property type="protein sequence ID" value="MEQ2544693.1"/>
    <property type="molecule type" value="Genomic_DNA"/>
</dbReference>
<dbReference type="SUPFAM" id="SSF56796">
    <property type="entry name" value="Dehydroquinate synthase-like"/>
    <property type="match status" value="1"/>
</dbReference>
<evidence type="ECO:0000256" key="9">
    <source>
        <dbReference type="ARBA" id="ARBA00023285"/>
    </source>
</evidence>
<comment type="function">
    <text evidence="3">Catalyzes the conversion of 3-deoxy-D-arabino-heptulosonate 7-phosphate (DAHP) to dehydroquinate (DHQ).</text>
</comment>
<keyword evidence="4" id="KW-0479">Metal-binding</keyword>
<dbReference type="Gene3D" id="1.20.1090.10">
    <property type="entry name" value="Dehydroquinate synthase-like - alpha domain"/>
    <property type="match status" value="1"/>
</dbReference>
<comment type="cofactor">
    <cofactor evidence="1">
        <name>NAD(+)</name>
        <dbReference type="ChEBI" id="CHEBI:57540"/>
    </cofactor>
</comment>
<organism evidence="13 14">
    <name type="scientific">Alistipes intestinihominis</name>
    <dbReference type="NCBI Taxonomy" id="3133172"/>
    <lineage>
        <taxon>Bacteria</taxon>
        <taxon>Pseudomonadati</taxon>
        <taxon>Bacteroidota</taxon>
        <taxon>Bacteroidia</taxon>
        <taxon>Bacteroidales</taxon>
        <taxon>Rikenellaceae</taxon>
        <taxon>Alistipes</taxon>
    </lineage>
</organism>
<dbReference type="GO" id="GO:0003856">
    <property type="term" value="F:3-dehydroquinate synthase activity"/>
    <property type="evidence" value="ECO:0007669"/>
    <property type="project" value="UniProtKB-EC"/>
</dbReference>
<dbReference type="Proteomes" id="UP001460202">
    <property type="component" value="Unassembled WGS sequence"/>
</dbReference>
<dbReference type="CDD" id="cd08195">
    <property type="entry name" value="DHQS"/>
    <property type="match status" value="1"/>
</dbReference>
<feature type="domain" description="3-dehydroquinate synthase C-terminal" evidence="12">
    <location>
        <begin position="167"/>
        <end position="307"/>
    </location>
</feature>